<accession>A0ABQ7W8M8</accession>
<dbReference type="InterPro" id="IPR044974">
    <property type="entry name" value="Disease_R_plants"/>
</dbReference>
<evidence type="ECO:0000256" key="2">
    <source>
        <dbReference type="ARBA" id="ARBA00022840"/>
    </source>
</evidence>
<gene>
    <name evidence="4" type="ORF">KY290_007854</name>
</gene>
<dbReference type="Proteomes" id="UP000826656">
    <property type="component" value="Unassembled WGS sequence"/>
</dbReference>
<dbReference type="Gene3D" id="1.10.10.10">
    <property type="entry name" value="Winged helix-like DNA-binding domain superfamily/Winged helix DNA-binding domain"/>
    <property type="match status" value="1"/>
</dbReference>
<dbReference type="EMBL" id="JAIVGD010000003">
    <property type="protein sequence ID" value="KAH0776443.1"/>
    <property type="molecule type" value="Genomic_DNA"/>
</dbReference>
<evidence type="ECO:0000313" key="4">
    <source>
        <dbReference type="EMBL" id="KAH0776443.1"/>
    </source>
</evidence>
<organism evidence="4 5">
    <name type="scientific">Solanum tuberosum</name>
    <name type="common">Potato</name>
    <dbReference type="NCBI Taxonomy" id="4113"/>
    <lineage>
        <taxon>Eukaryota</taxon>
        <taxon>Viridiplantae</taxon>
        <taxon>Streptophyta</taxon>
        <taxon>Embryophyta</taxon>
        <taxon>Tracheophyta</taxon>
        <taxon>Spermatophyta</taxon>
        <taxon>Magnoliopsida</taxon>
        <taxon>eudicotyledons</taxon>
        <taxon>Gunneridae</taxon>
        <taxon>Pentapetalae</taxon>
        <taxon>asterids</taxon>
        <taxon>lamiids</taxon>
        <taxon>Solanales</taxon>
        <taxon>Solanaceae</taxon>
        <taxon>Solanoideae</taxon>
        <taxon>Solaneae</taxon>
        <taxon>Solanum</taxon>
    </lineage>
</organism>
<sequence>MEESWWNEVKDSLFEYLEYESEEYSRVTMQLSFDNLADCLKPCLLYMGMFPEDARIPVSKLISLWIAEDFVVNTKSAENYLIDIINSNVVIVRE</sequence>
<reference evidence="4 5" key="1">
    <citation type="journal article" date="2021" name="bioRxiv">
        <title>Chromosome-scale and haplotype-resolved genome assembly of a tetraploid potato cultivar.</title>
        <authorList>
            <person name="Sun H."/>
            <person name="Jiao W.-B."/>
            <person name="Krause K."/>
            <person name="Campoy J.A."/>
            <person name="Goel M."/>
            <person name="Folz-Donahue K."/>
            <person name="Kukat C."/>
            <person name="Huettel B."/>
            <person name="Schneeberger K."/>
        </authorList>
    </citation>
    <scope>NUCLEOTIDE SEQUENCE [LARGE SCALE GENOMIC DNA]</scope>
    <source>
        <strain evidence="4">SolTubOtavaFocal</strain>
        <tissue evidence="4">Leaves</tissue>
    </source>
</reference>
<dbReference type="PANTHER" id="PTHR23155">
    <property type="entry name" value="DISEASE RESISTANCE PROTEIN RP"/>
    <property type="match status" value="1"/>
</dbReference>
<dbReference type="Pfam" id="PF23559">
    <property type="entry name" value="WHD_DRP"/>
    <property type="match status" value="1"/>
</dbReference>
<dbReference type="InterPro" id="IPR058922">
    <property type="entry name" value="WHD_DRP"/>
</dbReference>
<feature type="domain" description="Disease resistance protein winged helix" evidence="3">
    <location>
        <begin position="49"/>
        <end position="77"/>
    </location>
</feature>
<protein>
    <recommendedName>
        <fullName evidence="3">Disease resistance protein winged helix domain-containing protein</fullName>
    </recommendedName>
</protein>
<proteinExistence type="predicted"/>
<keyword evidence="2" id="KW-0067">ATP-binding</keyword>
<evidence type="ECO:0000259" key="3">
    <source>
        <dbReference type="Pfam" id="PF23559"/>
    </source>
</evidence>
<comment type="caution">
    <text evidence="4">The sequence shown here is derived from an EMBL/GenBank/DDBJ whole genome shotgun (WGS) entry which is preliminary data.</text>
</comment>
<evidence type="ECO:0000256" key="1">
    <source>
        <dbReference type="ARBA" id="ARBA00022741"/>
    </source>
</evidence>
<name>A0ABQ7W8M8_SOLTU</name>
<evidence type="ECO:0000313" key="5">
    <source>
        <dbReference type="Proteomes" id="UP000826656"/>
    </source>
</evidence>
<keyword evidence="5" id="KW-1185">Reference proteome</keyword>
<keyword evidence="1" id="KW-0547">Nucleotide-binding</keyword>
<dbReference type="InterPro" id="IPR036388">
    <property type="entry name" value="WH-like_DNA-bd_sf"/>
</dbReference>
<dbReference type="PANTHER" id="PTHR23155:SF1228">
    <property type="entry name" value="NB-ARC DOMAIN CONTAINING PROTEIN, EXPRESSED"/>
    <property type="match status" value="1"/>
</dbReference>